<evidence type="ECO:0000259" key="2">
    <source>
        <dbReference type="Pfam" id="PF05193"/>
    </source>
</evidence>
<dbReference type="STRING" id="1033810.HLPCO_000237"/>
<feature type="domain" description="Peptidase M16 N-terminal" evidence="1">
    <location>
        <begin position="63"/>
        <end position="174"/>
    </location>
</feature>
<reference evidence="3 4" key="2">
    <citation type="journal article" date="2013" name="PLoS ONE">
        <title>INDIGO - INtegrated Data Warehouse of MIcrobial GenOmes with Examples from the Red Sea Extremophiles.</title>
        <authorList>
            <person name="Alam I."/>
            <person name="Antunes A."/>
            <person name="Kamau A.A."/>
            <person name="Ba Alawi W."/>
            <person name="Kalkatawi M."/>
            <person name="Stingl U."/>
            <person name="Bajic V.B."/>
        </authorList>
    </citation>
    <scope>NUCLEOTIDE SEQUENCE [LARGE SCALE GENOMIC DNA]</scope>
    <source>
        <strain evidence="3 4">SSD-17B</strain>
    </source>
</reference>
<sequence>MERIVYDNIKEQIFYEQLENGLQVYLLPKPGFNKYYGTFTTKYGSIDNQFTPIGKTELVKVPDGIAHFLEHKMFESEEGDVFEEFTKFGANTNAFTAFNRTAYLFSCTSNFEQNLNILLNFVQEPYFTDESVEKEKGIIAQEIKMYDDNPDWRLYFGTIDNLYKENPVKVDIAGTVESIDQITKEHLYECYNTFYHPSNMLLFVVGDFNPEETIQLIKNNQGKRQFPKLSKLERNYIFESNQVDQVKNVLHMDVGTPKVHVAIKDGKSDLQGMDLLRKEIAMDIIFDHLFSRSSDYYKELMEEQLINDTFGYELTFEYSYGFALAGGDTSKPDELAERLRSILLEAKNLKMTQEAFDQIKHKKLGATMKGFNSIENIANSFTRFKFNDMNLFDAIKVYEEFTLDELNDYLDFFSEEAITTMMVLPNE</sequence>
<name>U2EG29_9MOLU</name>
<evidence type="ECO:0000313" key="3">
    <source>
        <dbReference type="EMBL" id="ERJ13571.1"/>
    </source>
</evidence>
<gene>
    <name evidence="3" type="ORF">HLPCO_000237</name>
</gene>
<dbReference type="InterPro" id="IPR007863">
    <property type="entry name" value="Peptidase_M16_C"/>
</dbReference>
<dbReference type="RefSeq" id="WP_008826326.1">
    <property type="nucleotide sequence ID" value="NZ_AFNU02000001.1"/>
</dbReference>
<dbReference type="PANTHER" id="PTHR11851">
    <property type="entry name" value="METALLOPROTEASE"/>
    <property type="match status" value="1"/>
</dbReference>
<organism evidence="3 4">
    <name type="scientific">Haloplasma contractile SSD-17B</name>
    <dbReference type="NCBI Taxonomy" id="1033810"/>
    <lineage>
        <taxon>Bacteria</taxon>
        <taxon>Bacillati</taxon>
        <taxon>Mycoplasmatota</taxon>
        <taxon>Mollicutes</taxon>
        <taxon>Haloplasmatales</taxon>
        <taxon>Haloplasmataceae</taxon>
        <taxon>Haloplasma</taxon>
    </lineage>
</organism>
<dbReference type="FunCoup" id="U2EG29">
    <property type="interactions" value="7"/>
</dbReference>
<dbReference type="AlphaFoldDB" id="U2EG29"/>
<keyword evidence="3" id="KW-0645">Protease</keyword>
<comment type="caution">
    <text evidence="3">The sequence shown here is derived from an EMBL/GenBank/DDBJ whole genome shotgun (WGS) entry which is preliminary data.</text>
</comment>
<reference evidence="3 4" key="1">
    <citation type="journal article" date="2011" name="J. Bacteriol.">
        <title>Genome sequence of Haloplasma contractile, an unusual contractile bacterium from a deep-sea anoxic brine lake.</title>
        <authorList>
            <person name="Antunes A."/>
            <person name="Alam I."/>
            <person name="El Dorry H."/>
            <person name="Siam R."/>
            <person name="Robertson A."/>
            <person name="Bajic V.B."/>
            <person name="Stingl U."/>
        </authorList>
    </citation>
    <scope>NUCLEOTIDE SEQUENCE [LARGE SCALE GENOMIC DNA]</scope>
    <source>
        <strain evidence="3 4">SSD-17B</strain>
    </source>
</reference>
<protein>
    <submittedName>
        <fullName evidence="3">Zinc protease insulinase family protein</fullName>
        <ecNumber evidence="3">3.4.24.56</ecNumber>
    </submittedName>
</protein>
<evidence type="ECO:0000313" key="4">
    <source>
        <dbReference type="Proteomes" id="UP000005707"/>
    </source>
</evidence>
<keyword evidence="3" id="KW-0378">Hydrolase</keyword>
<feature type="domain" description="Peptidase M16 C-terminal" evidence="2">
    <location>
        <begin position="182"/>
        <end position="361"/>
    </location>
</feature>
<dbReference type="Pfam" id="PF05193">
    <property type="entry name" value="Peptidase_M16_C"/>
    <property type="match status" value="1"/>
</dbReference>
<dbReference type="eggNOG" id="COG0612">
    <property type="taxonomic scope" value="Bacteria"/>
</dbReference>
<proteinExistence type="predicted"/>
<accession>U2EG29</accession>
<dbReference type="Pfam" id="PF00675">
    <property type="entry name" value="Peptidase_M16"/>
    <property type="match status" value="1"/>
</dbReference>
<dbReference type="PANTHER" id="PTHR11851:SF134">
    <property type="entry name" value="ZINC-DEPENDENT PROTEASE"/>
    <property type="match status" value="1"/>
</dbReference>
<dbReference type="NCBIfam" id="NF047421">
    <property type="entry name" value="YfmH_fam"/>
    <property type="match status" value="1"/>
</dbReference>
<dbReference type="MEROPS" id="M16.A20"/>
<dbReference type="InParanoid" id="U2EG29"/>
<dbReference type="Gene3D" id="3.30.830.10">
    <property type="entry name" value="Metalloenzyme, LuxS/M16 peptidase-like"/>
    <property type="match status" value="2"/>
</dbReference>
<dbReference type="InterPro" id="IPR011765">
    <property type="entry name" value="Pept_M16_N"/>
</dbReference>
<dbReference type="GO" id="GO:0006508">
    <property type="term" value="P:proteolysis"/>
    <property type="evidence" value="ECO:0007669"/>
    <property type="project" value="UniProtKB-KW"/>
</dbReference>
<evidence type="ECO:0000259" key="1">
    <source>
        <dbReference type="Pfam" id="PF00675"/>
    </source>
</evidence>
<dbReference type="EMBL" id="AFNU02000001">
    <property type="protein sequence ID" value="ERJ13571.1"/>
    <property type="molecule type" value="Genomic_DNA"/>
</dbReference>
<dbReference type="GO" id="GO:0004222">
    <property type="term" value="F:metalloendopeptidase activity"/>
    <property type="evidence" value="ECO:0007669"/>
    <property type="project" value="UniProtKB-EC"/>
</dbReference>
<dbReference type="GO" id="GO:0046872">
    <property type="term" value="F:metal ion binding"/>
    <property type="evidence" value="ECO:0007669"/>
    <property type="project" value="InterPro"/>
</dbReference>
<dbReference type="OrthoDB" id="9811314at2"/>
<dbReference type="InterPro" id="IPR011249">
    <property type="entry name" value="Metalloenz_LuxS/M16"/>
</dbReference>
<dbReference type="EC" id="3.4.24.56" evidence="3"/>
<dbReference type="Proteomes" id="UP000005707">
    <property type="component" value="Unassembled WGS sequence"/>
</dbReference>
<dbReference type="InterPro" id="IPR050361">
    <property type="entry name" value="MPP/UQCRC_Complex"/>
</dbReference>
<dbReference type="SUPFAM" id="SSF63411">
    <property type="entry name" value="LuxS/MPP-like metallohydrolase"/>
    <property type="match status" value="2"/>
</dbReference>
<keyword evidence="4" id="KW-1185">Reference proteome</keyword>